<protein>
    <submittedName>
        <fullName evidence="1">Uncharacterized protein</fullName>
    </submittedName>
</protein>
<reference evidence="1 2" key="1">
    <citation type="submission" date="2017-06" db="EMBL/GenBank/DDBJ databases">
        <title>A platform for efficient transgenesis in Macrostomum lignano, a flatworm model organism for stem cell research.</title>
        <authorList>
            <person name="Berezikov E."/>
        </authorList>
    </citation>
    <scope>NUCLEOTIDE SEQUENCE [LARGE SCALE GENOMIC DNA]</scope>
    <source>
        <strain evidence="1">DV1</strain>
        <tissue evidence="1">Whole organism</tissue>
    </source>
</reference>
<organism evidence="1 2">
    <name type="scientific">Macrostomum lignano</name>
    <dbReference type="NCBI Taxonomy" id="282301"/>
    <lineage>
        <taxon>Eukaryota</taxon>
        <taxon>Metazoa</taxon>
        <taxon>Spiralia</taxon>
        <taxon>Lophotrochozoa</taxon>
        <taxon>Platyhelminthes</taxon>
        <taxon>Rhabditophora</taxon>
        <taxon>Macrostomorpha</taxon>
        <taxon>Macrostomida</taxon>
        <taxon>Macrostomidae</taxon>
        <taxon>Macrostomum</taxon>
    </lineage>
</organism>
<comment type="caution">
    <text evidence="1">The sequence shown here is derived from an EMBL/GenBank/DDBJ whole genome shotgun (WGS) entry which is preliminary data.</text>
</comment>
<accession>A0A267DC96</accession>
<keyword evidence="2" id="KW-1185">Reference proteome</keyword>
<proteinExistence type="predicted"/>
<dbReference type="EMBL" id="NIVC01004933">
    <property type="protein sequence ID" value="PAA46317.1"/>
    <property type="molecule type" value="Genomic_DNA"/>
</dbReference>
<gene>
    <name evidence="1" type="ORF">BOX15_Mlig031147g4</name>
</gene>
<evidence type="ECO:0000313" key="2">
    <source>
        <dbReference type="Proteomes" id="UP000215902"/>
    </source>
</evidence>
<sequence length="75" mass="7946">MLSREHGNILCLGGQQQQLACNALTHPVSDGGHFFTSICCCPAVATVTQQQQQDDSIGILATSRDSLYLLQGALA</sequence>
<evidence type="ECO:0000313" key="1">
    <source>
        <dbReference type="EMBL" id="PAA46317.1"/>
    </source>
</evidence>
<dbReference type="Proteomes" id="UP000215902">
    <property type="component" value="Unassembled WGS sequence"/>
</dbReference>
<dbReference type="AlphaFoldDB" id="A0A267DC96"/>
<name>A0A267DC96_9PLAT</name>